<protein>
    <submittedName>
        <fullName evidence="5">Phage integrase family protein</fullName>
    </submittedName>
</protein>
<dbReference type="InterPro" id="IPR010998">
    <property type="entry name" value="Integrase_recombinase_N"/>
</dbReference>
<evidence type="ECO:0000256" key="2">
    <source>
        <dbReference type="ARBA" id="ARBA00023125"/>
    </source>
</evidence>
<dbReference type="GO" id="GO:0015074">
    <property type="term" value="P:DNA integration"/>
    <property type="evidence" value="ECO:0007669"/>
    <property type="project" value="InterPro"/>
</dbReference>
<dbReference type="STRING" id="1346286.SAMN05444362_101604"/>
<organism evidence="5 6">
    <name type="scientific">Dysgonomonas macrotermitis</name>
    <dbReference type="NCBI Taxonomy" id="1346286"/>
    <lineage>
        <taxon>Bacteria</taxon>
        <taxon>Pseudomonadati</taxon>
        <taxon>Bacteroidota</taxon>
        <taxon>Bacteroidia</taxon>
        <taxon>Bacteroidales</taxon>
        <taxon>Dysgonomonadaceae</taxon>
        <taxon>Dysgonomonas</taxon>
    </lineage>
</organism>
<dbReference type="InterPro" id="IPR011010">
    <property type="entry name" value="DNA_brk_join_enz"/>
</dbReference>
<keyword evidence="3" id="KW-0233">DNA recombination</keyword>
<dbReference type="Proteomes" id="UP000184480">
    <property type="component" value="Unassembled WGS sequence"/>
</dbReference>
<dbReference type="AlphaFoldDB" id="A0A1M4UHU8"/>
<dbReference type="InterPro" id="IPR050090">
    <property type="entry name" value="Tyrosine_recombinase_XerCD"/>
</dbReference>
<dbReference type="Gene3D" id="1.10.150.130">
    <property type="match status" value="1"/>
</dbReference>
<dbReference type="Gene3D" id="1.10.443.10">
    <property type="entry name" value="Intergrase catalytic core"/>
    <property type="match status" value="1"/>
</dbReference>
<name>A0A1M4UHU8_9BACT</name>
<keyword evidence="6" id="KW-1185">Reference proteome</keyword>
<dbReference type="PANTHER" id="PTHR30349">
    <property type="entry name" value="PHAGE INTEGRASE-RELATED"/>
    <property type="match status" value="1"/>
</dbReference>
<evidence type="ECO:0000313" key="6">
    <source>
        <dbReference type="Proteomes" id="UP000184480"/>
    </source>
</evidence>
<gene>
    <name evidence="5" type="ORF">SAMN05444362_101604</name>
</gene>
<evidence type="ECO:0000259" key="4">
    <source>
        <dbReference type="PROSITE" id="PS51898"/>
    </source>
</evidence>
<dbReference type="RefSeq" id="WP_062175667.1">
    <property type="nucleotide sequence ID" value="NZ_BBXL01000001.1"/>
</dbReference>
<keyword evidence="2" id="KW-0238">DNA-binding</keyword>
<proteinExistence type="inferred from homology"/>
<dbReference type="EMBL" id="FQUC01000001">
    <property type="protein sequence ID" value="SHE56130.1"/>
    <property type="molecule type" value="Genomic_DNA"/>
</dbReference>
<accession>A0A1M4UHU8</accession>
<feature type="domain" description="Tyr recombinase" evidence="4">
    <location>
        <begin position="214"/>
        <end position="396"/>
    </location>
</feature>
<dbReference type="PROSITE" id="PS51898">
    <property type="entry name" value="TYR_RECOMBINASE"/>
    <property type="match status" value="1"/>
</dbReference>
<dbReference type="PANTHER" id="PTHR30349:SF64">
    <property type="entry name" value="PROPHAGE INTEGRASE INTD-RELATED"/>
    <property type="match status" value="1"/>
</dbReference>
<dbReference type="InterPro" id="IPR013762">
    <property type="entry name" value="Integrase-like_cat_sf"/>
</dbReference>
<evidence type="ECO:0000256" key="3">
    <source>
        <dbReference type="ARBA" id="ARBA00023172"/>
    </source>
</evidence>
<dbReference type="InterPro" id="IPR002104">
    <property type="entry name" value="Integrase_catalytic"/>
</dbReference>
<evidence type="ECO:0000256" key="1">
    <source>
        <dbReference type="ARBA" id="ARBA00008857"/>
    </source>
</evidence>
<comment type="similarity">
    <text evidence="1">Belongs to the 'phage' integrase family.</text>
</comment>
<reference evidence="6" key="1">
    <citation type="submission" date="2016-11" db="EMBL/GenBank/DDBJ databases">
        <authorList>
            <person name="Varghese N."/>
            <person name="Submissions S."/>
        </authorList>
    </citation>
    <scope>NUCLEOTIDE SEQUENCE [LARGE SCALE GENOMIC DNA]</scope>
    <source>
        <strain evidence="6">DSM 27370</strain>
    </source>
</reference>
<dbReference type="CDD" id="cd00397">
    <property type="entry name" value="DNA_BRE_C"/>
    <property type="match status" value="1"/>
</dbReference>
<dbReference type="OrthoDB" id="932752at2"/>
<evidence type="ECO:0000313" key="5">
    <source>
        <dbReference type="EMBL" id="SHE56130.1"/>
    </source>
</evidence>
<dbReference type="GO" id="GO:0006310">
    <property type="term" value="P:DNA recombination"/>
    <property type="evidence" value="ECO:0007669"/>
    <property type="project" value="UniProtKB-KW"/>
</dbReference>
<sequence length="400" mass="47161">MGRRKVKFVLPKLNDGGGKLSALWYVEYSYRDERNDKLDRFRIYEGFKALQTTDERYNHANAIIKEISDKILSGWNPFELEKVVFNNHIAYNIQARVYGNREESEKNFFYYINAFLGEKKPLLAIKTMQDYTSKLRMFYHWLQTKGLDNIYAGEISNDHVSDYIYTLIEKGRERHTIKDTKQRISQVLNWLVKKRVIKSNPVYDVPDGKQHYDHSAQPMTQDEASFLLSYIKERNEQLYLFCSMIFYCAIRPGTELRLLKVKDINLFTKTITIRPENAKTTQGIVNMPKKLIEILSEIKISLNEREFYVFGKEGKPGTECWGKNHFRLEFNKYRDAVGFPKEYKLYSWKCTGGILFSMSGAPLPAVRDHFRHKSTAYTDIYITKKIGKQNDYVKHKFPEL</sequence>
<dbReference type="GO" id="GO:0003677">
    <property type="term" value="F:DNA binding"/>
    <property type="evidence" value="ECO:0007669"/>
    <property type="project" value="UniProtKB-KW"/>
</dbReference>
<dbReference type="SUPFAM" id="SSF56349">
    <property type="entry name" value="DNA breaking-rejoining enzymes"/>
    <property type="match status" value="1"/>
</dbReference>